<dbReference type="EMBL" id="QKYT01000087">
    <property type="protein sequence ID" value="RIA94220.1"/>
    <property type="molecule type" value="Genomic_DNA"/>
</dbReference>
<evidence type="ECO:0000313" key="2">
    <source>
        <dbReference type="EMBL" id="RIA94220.1"/>
    </source>
</evidence>
<evidence type="ECO:0000256" key="1">
    <source>
        <dbReference type="SAM" id="Phobius"/>
    </source>
</evidence>
<evidence type="ECO:0000313" key="3">
    <source>
        <dbReference type="Proteomes" id="UP000265703"/>
    </source>
</evidence>
<accession>A0A397T7G0</accession>
<feature type="transmembrane region" description="Helical" evidence="1">
    <location>
        <begin position="51"/>
        <end position="70"/>
    </location>
</feature>
<gene>
    <name evidence="2" type="ORF">C1645_734975</name>
</gene>
<sequence length="181" mass="21697">MNEMQKTTLFNMPAFIIFGFSKNSNKFNIKKYAPRIAYFGSIILKSKKLQLTILVVLGILIYHFISNHYIVKDQKTVKGKMRQYQQRDFVIHMMTCSKYFLAHLNIFSFLIKTKTDKSNVRPFKPQRHKPSKYDSRIDYNNLVWQLYYESHKGEEVAEDLKRMMDSYKPENYWKIKVAKNN</sequence>
<keyword evidence="1" id="KW-0812">Transmembrane</keyword>
<keyword evidence="1" id="KW-0472">Membrane</keyword>
<name>A0A397T7G0_9GLOM</name>
<dbReference type="AlphaFoldDB" id="A0A397T7G0"/>
<keyword evidence="1" id="KW-1133">Transmembrane helix</keyword>
<proteinExistence type="predicted"/>
<keyword evidence="3" id="KW-1185">Reference proteome</keyword>
<protein>
    <submittedName>
        <fullName evidence="2">Uncharacterized protein</fullName>
    </submittedName>
</protein>
<feature type="transmembrane region" description="Helical" evidence="1">
    <location>
        <begin position="90"/>
        <end position="111"/>
    </location>
</feature>
<comment type="caution">
    <text evidence="2">The sequence shown here is derived from an EMBL/GenBank/DDBJ whole genome shotgun (WGS) entry which is preliminary data.</text>
</comment>
<dbReference type="Proteomes" id="UP000265703">
    <property type="component" value="Unassembled WGS sequence"/>
</dbReference>
<organism evidence="2 3">
    <name type="scientific">Glomus cerebriforme</name>
    <dbReference type="NCBI Taxonomy" id="658196"/>
    <lineage>
        <taxon>Eukaryota</taxon>
        <taxon>Fungi</taxon>
        <taxon>Fungi incertae sedis</taxon>
        <taxon>Mucoromycota</taxon>
        <taxon>Glomeromycotina</taxon>
        <taxon>Glomeromycetes</taxon>
        <taxon>Glomerales</taxon>
        <taxon>Glomeraceae</taxon>
        <taxon>Glomus</taxon>
    </lineage>
</organism>
<dbReference type="OrthoDB" id="2320469at2759"/>
<reference evidence="2 3" key="1">
    <citation type="submission" date="2018-06" db="EMBL/GenBank/DDBJ databases">
        <title>Comparative genomics reveals the genomic features of Rhizophagus irregularis, R. cerebriforme, R. diaphanum and Gigaspora rosea, and their symbiotic lifestyle signature.</title>
        <authorList>
            <person name="Morin E."/>
            <person name="San Clemente H."/>
            <person name="Chen E.C.H."/>
            <person name="De La Providencia I."/>
            <person name="Hainaut M."/>
            <person name="Kuo A."/>
            <person name="Kohler A."/>
            <person name="Murat C."/>
            <person name="Tang N."/>
            <person name="Roy S."/>
            <person name="Loubradou J."/>
            <person name="Henrissat B."/>
            <person name="Grigoriev I.V."/>
            <person name="Corradi N."/>
            <person name="Roux C."/>
            <person name="Martin F.M."/>
        </authorList>
    </citation>
    <scope>NUCLEOTIDE SEQUENCE [LARGE SCALE GENOMIC DNA]</scope>
    <source>
        <strain evidence="2 3">DAOM 227022</strain>
    </source>
</reference>